<keyword evidence="6" id="KW-0732">Signal</keyword>
<dbReference type="RefSeq" id="WP_106091188.1">
    <property type="nucleotide sequence ID" value="NZ_PVNL01000086.1"/>
</dbReference>
<dbReference type="PROSITE" id="PS51123">
    <property type="entry name" value="OMPA_2"/>
    <property type="match status" value="1"/>
</dbReference>
<sequence>MSLINKQRARAVVALVSGATLAVLAACSQYKNNDNDQATARPANEVTPSNEQPLEPRIEPDREQADRATLAPEAELPGVVPGVDWSDPDKVPVQITAVVVDVGLADLCGIERAKAYFEYDSAKLTAEGEQIVAGIAACFDDGPLKGQTLQIVGHTDPRGSDAYNEQLGKSRAETVAEVLREHGVAKRRVETESVGEKQAHPDPDMWPRDRRVELRVGS</sequence>
<proteinExistence type="predicted"/>
<dbReference type="Pfam" id="PF00691">
    <property type="entry name" value="OmpA"/>
    <property type="match status" value="1"/>
</dbReference>
<gene>
    <name evidence="8" type="primary">psaB_1</name>
    <name evidence="8" type="ORF">ENSA7_42480</name>
</gene>
<evidence type="ECO:0000256" key="2">
    <source>
        <dbReference type="ARBA" id="ARBA00023136"/>
    </source>
</evidence>
<feature type="chain" id="PRO_5015393915" evidence="6">
    <location>
        <begin position="26"/>
        <end position="218"/>
    </location>
</feature>
<evidence type="ECO:0000256" key="3">
    <source>
        <dbReference type="ARBA" id="ARBA00023237"/>
    </source>
</evidence>
<evidence type="ECO:0000313" key="8">
    <source>
        <dbReference type="EMBL" id="PRQ05986.1"/>
    </source>
</evidence>
<feature type="region of interest" description="Disordered" evidence="5">
    <location>
        <begin position="35"/>
        <end position="65"/>
    </location>
</feature>
<dbReference type="PANTHER" id="PTHR30329">
    <property type="entry name" value="STATOR ELEMENT OF FLAGELLAR MOTOR COMPLEX"/>
    <property type="match status" value="1"/>
</dbReference>
<dbReference type="PRINTS" id="PR01021">
    <property type="entry name" value="OMPADOMAIN"/>
</dbReference>
<dbReference type="GO" id="GO:0009279">
    <property type="term" value="C:cell outer membrane"/>
    <property type="evidence" value="ECO:0007669"/>
    <property type="project" value="UniProtKB-SubCell"/>
</dbReference>
<organism evidence="8 9">
    <name type="scientific">Enhygromyxa salina</name>
    <dbReference type="NCBI Taxonomy" id="215803"/>
    <lineage>
        <taxon>Bacteria</taxon>
        <taxon>Pseudomonadati</taxon>
        <taxon>Myxococcota</taxon>
        <taxon>Polyangia</taxon>
        <taxon>Nannocystales</taxon>
        <taxon>Nannocystaceae</taxon>
        <taxon>Enhygromyxa</taxon>
    </lineage>
</organism>
<dbReference type="GO" id="GO:0016491">
    <property type="term" value="F:oxidoreductase activity"/>
    <property type="evidence" value="ECO:0007669"/>
    <property type="project" value="UniProtKB-KW"/>
</dbReference>
<feature type="domain" description="OmpA-like" evidence="7">
    <location>
        <begin position="104"/>
        <end position="218"/>
    </location>
</feature>
<dbReference type="Gene3D" id="3.30.1330.60">
    <property type="entry name" value="OmpA-like domain"/>
    <property type="match status" value="1"/>
</dbReference>
<feature type="compositionally biased region" description="Basic and acidic residues" evidence="5">
    <location>
        <begin position="54"/>
        <end position="65"/>
    </location>
</feature>
<dbReference type="AlphaFoldDB" id="A0A2S9YLR4"/>
<reference evidence="8 9" key="1">
    <citation type="submission" date="2018-03" db="EMBL/GenBank/DDBJ databases">
        <title>Draft Genome Sequences of the Obligatory Marine Myxobacteria Enhygromyxa salina SWB007.</title>
        <authorList>
            <person name="Poehlein A."/>
            <person name="Moghaddam J.A."/>
            <person name="Harms H."/>
            <person name="Alanjari M."/>
            <person name="Koenig G.M."/>
            <person name="Daniel R."/>
            <person name="Schaeberle T.F."/>
        </authorList>
    </citation>
    <scope>NUCLEOTIDE SEQUENCE [LARGE SCALE GENOMIC DNA]</scope>
    <source>
        <strain evidence="8 9">SWB007</strain>
    </source>
</reference>
<name>A0A2S9YLR4_9BACT</name>
<dbReference type="CDD" id="cd07185">
    <property type="entry name" value="OmpA_C-like"/>
    <property type="match status" value="1"/>
</dbReference>
<dbReference type="PANTHER" id="PTHR30329:SF21">
    <property type="entry name" value="LIPOPROTEIN YIAD-RELATED"/>
    <property type="match status" value="1"/>
</dbReference>
<comment type="caution">
    <text evidence="8">The sequence shown here is derived from an EMBL/GenBank/DDBJ whole genome shotgun (WGS) entry which is preliminary data.</text>
</comment>
<keyword evidence="3" id="KW-0998">Cell outer membrane</keyword>
<evidence type="ECO:0000256" key="5">
    <source>
        <dbReference type="SAM" id="MobiDB-lite"/>
    </source>
</evidence>
<dbReference type="SUPFAM" id="SSF103088">
    <property type="entry name" value="OmpA-like"/>
    <property type="match status" value="1"/>
</dbReference>
<dbReference type="InterPro" id="IPR006665">
    <property type="entry name" value="OmpA-like"/>
</dbReference>
<feature type="region of interest" description="Disordered" evidence="5">
    <location>
        <begin position="186"/>
        <end position="218"/>
    </location>
</feature>
<dbReference type="InterPro" id="IPR050330">
    <property type="entry name" value="Bact_OuterMem_StrucFunc"/>
</dbReference>
<dbReference type="EMBL" id="PVNL01000086">
    <property type="protein sequence ID" value="PRQ05986.1"/>
    <property type="molecule type" value="Genomic_DNA"/>
</dbReference>
<protein>
    <submittedName>
        <fullName evidence="8">Photosystem I P700 chlorophyll a apoprotein A2</fullName>
        <ecNumber evidence="8">1.97.1.12</ecNumber>
    </submittedName>
</protein>
<keyword evidence="2 4" id="KW-0472">Membrane</keyword>
<accession>A0A2S9YLR4</accession>
<comment type="subcellular location">
    <subcellularLocation>
        <location evidence="1">Cell outer membrane</location>
    </subcellularLocation>
</comment>
<evidence type="ECO:0000256" key="1">
    <source>
        <dbReference type="ARBA" id="ARBA00004442"/>
    </source>
</evidence>
<evidence type="ECO:0000313" key="9">
    <source>
        <dbReference type="Proteomes" id="UP000238823"/>
    </source>
</evidence>
<dbReference type="InterPro" id="IPR006664">
    <property type="entry name" value="OMP_bac"/>
</dbReference>
<evidence type="ECO:0000256" key="6">
    <source>
        <dbReference type="SAM" id="SignalP"/>
    </source>
</evidence>
<dbReference type="OrthoDB" id="9809164at2"/>
<feature type="signal peptide" evidence="6">
    <location>
        <begin position="1"/>
        <end position="25"/>
    </location>
</feature>
<evidence type="ECO:0000259" key="7">
    <source>
        <dbReference type="PROSITE" id="PS51123"/>
    </source>
</evidence>
<dbReference type="PROSITE" id="PS51257">
    <property type="entry name" value="PROKAR_LIPOPROTEIN"/>
    <property type="match status" value="1"/>
</dbReference>
<keyword evidence="8" id="KW-0560">Oxidoreductase</keyword>
<dbReference type="EC" id="1.97.1.12" evidence="8"/>
<dbReference type="Proteomes" id="UP000238823">
    <property type="component" value="Unassembled WGS sequence"/>
</dbReference>
<evidence type="ECO:0000256" key="4">
    <source>
        <dbReference type="PROSITE-ProRule" id="PRU00473"/>
    </source>
</evidence>
<dbReference type="InterPro" id="IPR036737">
    <property type="entry name" value="OmpA-like_sf"/>
</dbReference>